<organism evidence="5 6">
    <name type="scientific">Methanospirillum hungatei</name>
    <dbReference type="NCBI Taxonomy" id="2203"/>
    <lineage>
        <taxon>Archaea</taxon>
        <taxon>Methanobacteriati</taxon>
        <taxon>Methanobacteriota</taxon>
        <taxon>Stenosarchaea group</taxon>
        <taxon>Methanomicrobia</taxon>
        <taxon>Methanomicrobiales</taxon>
        <taxon>Methanospirillaceae</taxon>
        <taxon>Methanospirillum</taxon>
    </lineage>
</organism>
<dbReference type="InterPro" id="IPR028098">
    <property type="entry name" value="Glyco_trans_4-like_N"/>
</dbReference>
<dbReference type="Pfam" id="PF00534">
    <property type="entry name" value="Glycos_transf_1"/>
    <property type="match status" value="1"/>
</dbReference>
<evidence type="ECO:0000259" key="4">
    <source>
        <dbReference type="Pfam" id="PF13439"/>
    </source>
</evidence>
<gene>
    <name evidence="5" type="ORF">KSK55_09195</name>
</gene>
<dbReference type="PANTHER" id="PTHR12526">
    <property type="entry name" value="GLYCOSYLTRANSFERASE"/>
    <property type="match status" value="1"/>
</dbReference>
<accession>A0A8F5VLK9</accession>
<dbReference type="EMBL" id="CP077107">
    <property type="protein sequence ID" value="QXO93555.1"/>
    <property type="molecule type" value="Genomic_DNA"/>
</dbReference>
<dbReference type="GO" id="GO:0016757">
    <property type="term" value="F:glycosyltransferase activity"/>
    <property type="evidence" value="ECO:0007669"/>
    <property type="project" value="UniProtKB-KW"/>
</dbReference>
<feature type="domain" description="Glycosyltransferase subfamily 4-like N-terminal" evidence="4">
    <location>
        <begin position="7"/>
        <end position="178"/>
    </location>
</feature>
<evidence type="ECO:0000313" key="6">
    <source>
        <dbReference type="Proteomes" id="UP000694228"/>
    </source>
</evidence>
<protein>
    <submittedName>
        <fullName evidence="5">Glycosyltransferase family 4 protein</fullName>
    </submittedName>
</protein>
<reference evidence="5 6" key="1">
    <citation type="submission" date="2021-06" db="EMBL/GenBank/DDBJ databases">
        <title>Complete genome sequence of the secondary alcohol utilizing methanogen Methanospirillum hungatei strain GP1.</title>
        <authorList>
            <person name="Day L.A."/>
            <person name="Costa K.C."/>
        </authorList>
    </citation>
    <scope>NUCLEOTIDE SEQUENCE [LARGE SCALE GENOMIC DNA]</scope>
    <source>
        <strain evidence="5 6">GP1</strain>
    </source>
</reference>
<dbReference type="CDD" id="cd03801">
    <property type="entry name" value="GT4_PimA-like"/>
    <property type="match status" value="1"/>
</dbReference>
<dbReference type="InterPro" id="IPR001296">
    <property type="entry name" value="Glyco_trans_1"/>
</dbReference>
<proteinExistence type="predicted"/>
<dbReference type="PANTHER" id="PTHR12526:SF510">
    <property type="entry name" value="D-INOSITOL 3-PHOSPHATE GLYCOSYLTRANSFERASE"/>
    <property type="match status" value="1"/>
</dbReference>
<dbReference type="AlphaFoldDB" id="A0A8F5VLK9"/>
<keyword evidence="1" id="KW-0328">Glycosyltransferase</keyword>
<feature type="domain" description="Glycosyl transferase family 1" evidence="3">
    <location>
        <begin position="185"/>
        <end position="350"/>
    </location>
</feature>
<evidence type="ECO:0000256" key="2">
    <source>
        <dbReference type="ARBA" id="ARBA00022679"/>
    </source>
</evidence>
<sequence>MRDLTLAITIKEYEVIVLCPNQPGLRCYEVQDGIKIFRFPYWFTRTGQLLNKKGGIIPSITQSPLAIFQLFLFSACQLLFAFKIAKNEKIDLIHSHWIIPQGLIGAAISFFTGIPHILSIHGTDIHIIHSYRIAYPWMRVIAKYSDHITSNSQHTYKRIRRILPNKIINIIPMGIHPEEYSIIQRHNKEKKILFVGRLIGWKGVEYLIKAQQIIQNKSSLCVQLNIIGDGPDKEKLIELSQRLKILSHISFLGRITRDSLLHYYSNADVFVLPSIIHNNQTEGLGVVLLEAMASGVPVIGSNIGGIPDIIEDGVNGLLVSPGDPQGLADAIIQILENPELAARFREAGLKTVRDRFSWDKISDQFIEVYQEVLHESNEV</sequence>
<evidence type="ECO:0000256" key="1">
    <source>
        <dbReference type="ARBA" id="ARBA00022676"/>
    </source>
</evidence>
<evidence type="ECO:0000259" key="3">
    <source>
        <dbReference type="Pfam" id="PF00534"/>
    </source>
</evidence>
<dbReference type="Pfam" id="PF13439">
    <property type="entry name" value="Glyco_transf_4"/>
    <property type="match status" value="1"/>
</dbReference>
<dbReference type="Proteomes" id="UP000694228">
    <property type="component" value="Chromosome"/>
</dbReference>
<keyword evidence="2" id="KW-0808">Transferase</keyword>
<name>A0A8F5VLK9_METHU</name>
<evidence type="ECO:0000313" key="5">
    <source>
        <dbReference type="EMBL" id="QXO93555.1"/>
    </source>
</evidence>
<dbReference type="OrthoDB" id="132546at2157"/>